<organism evidence="2 3">
    <name type="scientific">Echinicola soli</name>
    <dbReference type="NCBI Taxonomy" id="2591634"/>
    <lineage>
        <taxon>Bacteria</taxon>
        <taxon>Pseudomonadati</taxon>
        <taxon>Bacteroidota</taxon>
        <taxon>Cytophagia</taxon>
        <taxon>Cytophagales</taxon>
        <taxon>Cyclobacteriaceae</taxon>
        <taxon>Echinicola</taxon>
    </lineage>
</organism>
<proteinExistence type="predicted"/>
<dbReference type="Gene3D" id="3.40.630.30">
    <property type="match status" value="1"/>
</dbReference>
<dbReference type="PROSITE" id="PS51186">
    <property type="entry name" value="GNAT"/>
    <property type="match status" value="1"/>
</dbReference>
<name>A0A514CJL9_9BACT</name>
<dbReference type="RefSeq" id="WP_141615252.1">
    <property type="nucleotide sequence ID" value="NZ_CP041253.1"/>
</dbReference>
<dbReference type="KEGG" id="echi:FKX85_13625"/>
<dbReference type="GO" id="GO:0016747">
    <property type="term" value="F:acyltransferase activity, transferring groups other than amino-acyl groups"/>
    <property type="evidence" value="ECO:0007669"/>
    <property type="project" value="InterPro"/>
</dbReference>
<protein>
    <submittedName>
        <fullName evidence="2">GNAT family N-acetyltransferase</fullName>
    </submittedName>
</protein>
<evidence type="ECO:0000259" key="1">
    <source>
        <dbReference type="PROSITE" id="PS51186"/>
    </source>
</evidence>
<dbReference type="InterPro" id="IPR000182">
    <property type="entry name" value="GNAT_dom"/>
</dbReference>
<gene>
    <name evidence="2" type="ORF">FKX85_13625</name>
</gene>
<feature type="domain" description="N-acetyltransferase" evidence="1">
    <location>
        <begin position="9"/>
        <end position="141"/>
    </location>
</feature>
<dbReference type="OrthoDB" id="3216107at2"/>
<dbReference type="Pfam" id="PF13508">
    <property type="entry name" value="Acetyltransf_7"/>
    <property type="match status" value="1"/>
</dbReference>
<dbReference type="EMBL" id="CP041253">
    <property type="protein sequence ID" value="QDH80015.1"/>
    <property type="molecule type" value="Genomic_DNA"/>
</dbReference>
<sequence length="146" mass="16817">MEKVDVALISIQFGAEKMDVTAIHHYLSEESYWARGISLEKVKMSIENAFCAGAFYQEKQVGFVRAVTDYATFAWISDVYILEEFAGAGIGKKMLSEFFAQEWFGELRRIMLATKDAHSLYEQFNFTELDKPEMIMQVLNDKFVLL</sequence>
<evidence type="ECO:0000313" key="2">
    <source>
        <dbReference type="EMBL" id="QDH80015.1"/>
    </source>
</evidence>
<dbReference type="CDD" id="cd04301">
    <property type="entry name" value="NAT_SF"/>
    <property type="match status" value="1"/>
</dbReference>
<dbReference type="InterPro" id="IPR016181">
    <property type="entry name" value="Acyl_CoA_acyltransferase"/>
</dbReference>
<accession>A0A514CJL9</accession>
<keyword evidence="2" id="KW-0808">Transferase</keyword>
<evidence type="ECO:0000313" key="3">
    <source>
        <dbReference type="Proteomes" id="UP000316614"/>
    </source>
</evidence>
<dbReference type="InterPro" id="IPR053144">
    <property type="entry name" value="Acetyltransferase_Butenolide"/>
</dbReference>
<dbReference type="PANTHER" id="PTHR43233:SF1">
    <property type="entry name" value="FAMILY N-ACETYLTRANSFERASE, PUTATIVE (AFU_ORTHOLOGUE AFUA_6G03350)-RELATED"/>
    <property type="match status" value="1"/>
</dbReference>
<dbReference type="Proteomes" id="UP000316614">
    <property type="component" value="Chromosome"/>
</dbReference>
<reference evidence="2 3" key="1">
    <citation type="submission" date="2019-06" db="EMBL/GenBank/DDBJ databases">
        <title>Echinicola alkalisoli sp. nov. isolated from saline soil.</title>
        <authorList>
            <person name="Sun J.-Q."/>
            <person name="Xu L."/>
        </authorList>
    </citation>
    <scope>NUCLEOTIDE SEQUENCE [LARGE SCALE GENOMIC DNA]</scope>
    <source>
        <strain evidence="2 3">LN3S3</strain>
    </source>
</reference>
<dbReference type="AlphaFoldDB" id="A0A514CJL9"/>
<keyword evidence="3" id="KW-1185">Reference proteome</keyword>
<dbReference type="SUPFAM" id="SSF55729">
    <property type="entry name" value="Acyl-CoA N-acyltransferases (Nat)"/>
    <property type="match status" value="1"/>
</dbReference>
<dbReference type="PANTHER" id="PTHR43233">
    <property type="entry name" value="FAMILY N-ACETYLTRANSFERASE, PUTATIVE (AFU_ORTHOLOGUE AFUA_6G03350)-RELATED"/>
    <property type="match status" value="1"/>
</dbReference>